<dbReference type="CDD" id="cd16015">
    <property type="entry name" value="LTA_synthase"/>
    <property type="match status" value="1"/>
</dbReference>
<evidence type="ECO:0000259" key="7">
    <source>
        <dbReference type="Pfam" id="PF00884"/>
    </source>
</evidence>
<dbReference type="Proteomes" id="UP000599523">
    <property type="component" value="Unassembled WGS sequence"/>
</dbReference>
<keyword evidence="3 6" id="KW-0812">Transmembrane</keyword>
<dbReference type="InterPro" id="IPR017850">
    <property type="entry name" value="Alkaline_phosphatase_core_sf"/>
</dbReference>
<feature type="transmembrane region" description="Helical" evidence="6">
    <location>
        <begin position="163"/>
        <end position="183"/>
    </location>
</feature>
<evidence type="ECO:0000256" key="5">
    <source>
        <dbReference type="ARBA" id="ARBA00023136"/>
    </source>
</evidence>
<dbReference type="Gene3D" id="3.40.720.10">
    <property type="entry name" value="Alkaline Phosphatase, subunit A"/>
    <property type="match status" value="1"/>
</dbReference>
<evidence type="ECO:0000256" key="3">
    <source>
        <dbReference type="ARBA" id="ARBA00022692"/>
    </source>
</evidence>
<protein>
    <submittedName>
        <fullName evidence="8">Sulfatase-like hydrolase/transferase</fullName>
    </submittedName>
</protein>
<comment type="subcellular location">
    <subcellularLocation>
        <location evidence="1">Cell membrane</location>
        <topology evidence="1">Multi-pass membrane protein</topology>
    </subcellularLocation>
</comment>
<dbReference type="GO" id="GO:0016787">
    <property type="term" value="F:hydrolase activity"/>
    <property type="evidence" value="ECO:0007669"/>
    <property type="project" value="UniProtKB-KW"/>
</dbReference>
<evidence type="ECO:0000256" key="6">
    <source>
        <dbReference type="SAM" id="Phobius"/>
    </source>
</evidence>
<dbReference type="Pfam" id="PF00884">
    <property type="entry name" value="Sulfatase"/>
    <property type="match status" value="1"/>
</dbReference>
<feature type="transmembrane region" description="Helical" evidence="6">
    <location>
        <begin position="33"/>
        <end position="60"/>
    </location>
</feature>
<dbReference type="AlphaFoldDB" id="A0A972F7U3"/>
<proteinExistence type="predicted"/>
<dbReference type="RefSeq" id="WP_168988095.1">
    <property type="nucleotide sequence ID" value="NZ_CAWPHM010000278.1"/>
</dbReference>
<reference evidence="8" key="1">
    <citation type="submission" date="2019-12" db="EMBL/GenBank/DDBJ databases">
        <title>Comparative genomics gives insights into the taxonomy of the Azoarcus-Aromatoleum group and reveals separate origins of nif in the plant-associated Azoarcus and non-plant-associated Aromatoleum sub-groups.</title>
        <authorList>
            <person name="Lafos M."/>
            <person name="Maluk M."/>
            <person name="Batista M."/>
            <person name="Junghare M."/>
            <person name="Carmona M."/>
            <person name="Faoro H."/>
            <person name="Cruz L.M."/>
            <person name="Battistoni F."/>
            <person name="De Souza E."/>
            <person name="Pedrosa F."/>
            <person name="Chen W.-M."/>
            <person name="Poole P.S."/>
            <person name="Dixon R.A."/>
            <person name="James E.K."/>
        </authorList>
    </citation>
    <scope>NUCLEOTIDE SEQUENCE</scope>
    <source>
        <strain evidence="8">NSC3</strain>
    </source>
</reference>
<feature type="transmembrane region" description="Helical" evidence="6">
    <location>
        <begin position="110"/>
        <end position="132"/>
    </location>
</feature>
<dbReference type="SUPFAM" id="SSF53649">
    <property type="entry name" value="Alkaline phosphatase-like"/>
    <property type="match status" value="1"/>
</dbReference>
<keyword evidence="5 6" id="KW-0472">Membrane</keyword>
<keyword evidence="9" id="KW-1185">Reference proteome</keyword>
<keyword evidence="4 6" id="KW-1133">Transmembrane helix</keyword>
<organism evidence="8 9">
    <name type="scientific">Azoarcus taiwanensis</name>
    <dbReference type="NCBI Taxonomy" id="666964"/>
    <lineage>
        <taxon>Bacteria</taxon>
        <taxon>Pseudomonadati</taxon>
        <taxon>Pseudomonadota</taxon>
        <taxon>Betaproteobacteria</taxon>
        <taxon>Rhodocyclales</taxon>
        <taxon>Zoogloeaceae</taxon>
        <taxon>Azoarcus</taxon>
    </lineage>
</organism>
<gene>
    <name evidence="8" type="ORF">GPA21_10190</name>
</gene>
<name>A0A972F7U3_9RHOO</name>
<dbReference type="EMBL" id="WTVM01000052">
    <property type="protein sequence ID" value="NMG03342.1"/>
    <property type="molecule type" value="Genomic_DNA"/>
</dbReference>
<dbReference type="Gene3D" id="3.30.1120.80">
    <property type="match status" value="1"/>
</dbReference>
<evidence type="ECO:0000256" key="4">
    <source>
        <dbReference type="ARBA" id="ARBA00022989"/>
    </source>
</evidence>
<dbReference type="InterPro" id="IPR050448">
    <property type="entry name" value="OpgB/LTA_synthase_biosynth"/>
</dbReference>
<evidence type="ECO:0000313" key="8">
    <source>
        <dbReference type="EMBL" id="NMG03342.1"/>
    </source>
</evidence>
<evidence type="ECO:0000313" key="9">
    <source>
        <dbReference type="Proteomes" id="UP000599523"/>
    </source>
</evidence>
<accession>A0A972F7U3</accession>
<evidence type="ECO:0000256" key="2">
    <source>
        <dbReference type="ARBA" id="ARBA00022475"/>
    </source>
</evidence>
<keyword evidence="8" id="KW-0378">Hydrolase</keyword>
<dbReference type="PANTHER" id="PTHR47371">
    <property type="entry name" value="LIPOTEICHOIC ACID SYNTHASE"/>
    <property type="match status" value="1"/>
</dbReference>
<keyword evidence="2" id="KW-1003">Cell membrane</keyword>
<feature type="transmembrane region" description="Helical" evidence="6">
    <location>
        <begin position="195"/>
        <end position="213"/>
    </location>
</feature>
<dbReference type="InterPro" id="IPR000917">
    <property type="entry name" value="Sulfatase_N"/>
</dbReference>
<comment type="caution">
    <text evidence="8">The sequence shown here is derived from an EMBL/GenBank/DDBJ whole genome shotgun (WGS) entry which is preliminary data.</text>
</comment>
<feature type="domain" description="Sulfatase N-terminal" evidence="7">
    <location>
        <begin position="311"/>
        <end position="580"/>
    </location>
</feature>
<dbReference type="PANTHER" id="PTHR47371:SF3">
    <property type="entry name" value="PHOSPHOGLYCEROL TRANSFERASE I"/>
    <property type="match status" value="1"/>
</dbReference>
<feature type="transmembrane region" description="Helical" evidence="6">
    <location>
        <begin position="80"/>
        <end position="98"/>
    </location>
</feature>
<evidence type="ECO:0000256" key="1">
    <source>
        <dbReference type="ARBA" id="ARBA00004651"/>
    </source>
</evidence>
<sequence length="690" mass="76964">MNTSSSGAAFAPATTVRAGLRPDRSLKNLLGPYAPLAVMMLAGMILLSASRLALVMWLWPRVEASGLGWEVLWQGVRVDLIQVSLLAVVPILVAPLLAHRFGWAVWRRFTTAWAIGGLTLLVFLEIVTPAFILEYEVRPNRLFVEYLIYPREVVTMLWRGFKLPVVVAISVTALSVVLTRRLMRTPAAQARPWRWWIVWLSWPLVVLALALAIRSTLDHRPVNPASFALSSDTLVNSLILNSTWSVAHALYGLRNENVSSEIYGKLDTETMLETVRDARQSLGAPTAVVNSAELPTMTRLTPTANRTRPLNLVIILEESLGATFVESLGGLPVTPELERLKQEGWWFERLYATGTRSVRGIEAVVTGFPPTPAQSVVKLAKAQGGFTTLAAILEREGYRTSFIYGGEAHFDNMRGFFMANGFQTVIDQNDYPNPVFKGSWGVSDEDLFDRTHQELLAQHQTDTPFFTLVFTSSNHSPFEFPDGRIELFNPEKATDNNAVKYADYALGRFIDQARSSAYWQDTLFLIVADHDIRVRGEELVPIERFHIPGLILGADVQARRIQTVASQIDLPVTMLSLMGIEAEHPMIGRDLSAEAGTLPGRAMMQYENLYAWMEGDDVVVLRPEHAPAFGRFDPTHKRLEETPAPPHGEVLATRALAHVQLGSWLYRTERYRLPDAETGTARRGLDARDG</sequence>
<dbReference type="GO" id="GO:0005886">
    <property type="term" value="C:plasma membrane"/>
    <property type="evidence" value="ECO:0007669"/>
    <property type="project" value="UniProtKB-SubCell"/>
</dbReference>